<evidence type="ECO:0000256" key="2">
    <source>
        <dbReference type="ARBA" id="ARBA00022729"/>
    </source>
</evidence>
<keyword evidence="7" id="KW-1185">Reference proteome</keyword>
<evidence type="ECO:0000256" key="4">
    <source>
        <dbReference type="SAM" id="SignalP"/>
    </source>
</evidence>
<comment type="caution">
    <text evidence="6">The sequence shown here is derived from an EMBL/GenBank/DDBJ whole genome shotgun (WGS) entry which is preliminary data.</text>
</comment>
<protein>
    <submittedName>
        <fullName evidence="6">Flagellar basal body P-ring formation protein FlgA</fullName>
    </submittedName>
</protein>
<gene>
    <name evidence="6" type="primary">flgA</name>
    <name evidence="6" type="ORF">EK403_13725</name>
</gene>
<evidence type="ECO:0000259" key="5">
    <source>
        <dbReference type="SMART" id="SM00858"/>
    </source>
</evidence>
<accession>A0A4Q0MGW7</accession>
<evidence type="ECO:0000313" key="6">
    <source>
        <dbReference type="EMBL" id="RXF72730.1"/>
    </source>
</evidence>
<keyword evidence="6" id="KW-0966">Cell projection</keyword>
<reference evidence="6 7" key="1">
    <citation type="submission" date="2018-12" db="EMBL/GenBank/DDBJ databases">
        <title>bacterium Hansschlegelia zhihuaiae S113.</title>
        <authorList>
            <person name="He J."/>
        </authorList>
    </citation>
    <scope>NUCLEOTIDE SEQUENCE [LARGE SCALE GENOMIC DNA]</scope>
    <source>
        <strain evidence="6 7">S 113</strain>
    </source>
</reference>
<dbReference type="AlphaFoldDB" id="A0A4Q0MGW7"/>
<dbReference type="NCBIfam" id="TIGR03170">
    <property type="entry name" value="flgA_cterm"/>
    <property type="match status" value="1"/>
</dbReference>
<keyword evidence="6" id="KW-0969">Cilium</keyword>
<dbReference type="EMBL" id="RYFI01000013">
    <property type="protein sequence ID" value="RXF72730.1"/>
    <property type="molecule type" value="Genomic_DNA"/>
</dbReference>
<sequence length="314" mass="31532">MIRILSALALGSALALPASAAPTLRAEALVSGDIVTVGDLIDGADGLEGVALFRAPDPGQTGPLPAAAAIAAAKRIGLSGVEAGEVRQIFVTRASREVTQAEIEGAITARAATDYGADVEAIAVTLDGAVAPVHLDAAARGALEVMRFAADPKTGRFDAVLSVAGAGAAASPIRVSGSAVETIEVATPSRPVARGEILSAAEIRADRRPKSQFPDAVAPSEAAGLAAKRPIREGQPLRAGDLMRPQHVDRGSFVTLIYAGSGLSLSLKAKALAAGAAGDVIAVQNVQSKRVVNGVVTGPSEVTVTAAPTAVARR</sequence>
<dbReference type="InterPro" id="IPR013974">
    <property type="entry name" value="SAF"/>
</dbReference>
<feature type="chain" id="PRO_5020663200" evidence="4">
    <location>
        <begin position="21"/>
        <end position="314"/>
    </location>
</feature>
<evidence type="ECO:0000256" key="3">
    <source>
        <dbReference type="ARBA" id="ARBA00022764"/>
    </source>
</evidence>
<dbReference type="Pfam" id="PF13144">
    <property type="entry name" value="ChapFlgA"/>
    <property type="match status" value="1"/>
</dbReference>
<dbReference type="Gene3D" id="3.90.1210.10">
    <property type="entry name" value="Antifreeze-like/N-acetylneuraminic acid synthase C-terminal domain"/>
    <property type="match status" value="1"/>
</dbReference>
<dbReference type="CDD" id="cd11614">
    <property type="entry name" value="SAF_CpaB_FlgA_like"/>
    <property type="match status" value="1"/>
</dbReference>
<feature type="domain" description="SAF" evidence="5">
    <location>
        <begin position="183"/>
        <end position="243"/>
    </location>
</feature>
<keyword evidence="3" id="KW-0574">Periplasm</keyword>
<comment type="subcellular location">
    <subcellularLocation>
        <location evidence="1">Periplasm</location>
    </subcellularLocation>
</comment>
<name>A0A4Q0MGW7_9HYPH</name>
<dbReference type="Gene3D" id="2.30.30.760">
    <property type="match status" value="1"/>
</dbReference>
<dbReference type="InterPro" id="IPR039246">
    <property type="entry name" value="Flagellar_FlgA"/>
</dbReference>
<feature type="signal peptide" evidence="4">
    <location>
        <begin position="1"/>
        <end position="20"/>
    </location>
</feature>
<dbReference type="GO" id="GO:0042597">
    <property type="term" value="C:periplasmic space"/>
    <property type="evidence" value="ECO:0007669"/>
    <property type="project" value="UniProtKB-SubCell"/>
</dbReference>
<dbReference type="Proteomes" id="UP000289708">
    <property type="component" value="Unassembled WGS sequence"/>
</dbReference>
<dbReference type="PANTHER" id="PTHR36307:SF1">
    <property type="entry name" value="FLAGELLA BASAL BODY P-RING FORMATION PROTEIN FLGA"/>
    <property type="match status" value="1"/>
</dbReference>
<keyword evidence="6" id="KW-0282">Flagellum</keyword>
<organism evidence="6 7">
    <name type="scientific">Hansschlegelia zhihuaiae</name>
    <dbReference type="NCBI Taxonomy" id="405005"/>
    <lineage>
        <taxon>Bacteria</taxon>
        <taxon>Pseudomonadati</taxon>
        <taxon>Pseudomonadota</taxon>
        <taxon>Alphaproteobacteria</taxon>
        <taxon>Hyphomicrobiales</taxon>
        <taxon>Methylopilaceae</taxon>
        <taxon>Hansschlegelia</taxon>
    </lineage>
</organism>
<dbReference type="OrthoDB" id="5323072at2"/>
<dbReference type="GO" id="GO:0044780">
    <property type="term" value="P:bacterial-type flagellum assembly"/>
    <property type="evidence" value="ECO:0007669"/>
    <property type="project" value="InterPro"/>
</dbReference>
<dbReference type="SMART" id="SM00858">
    <property type="entry name" value="SAF"/>
    <property type="match status" value="1"/>
</dbReference>
<evidence type="ECO:0000313" key="7">
    <source>
        <dbReference type="Proteomes" id="UP000289708"/>
    </source>
</evidence>
<keyword evidence="2 4" id="KW-0732">Signal</keyword>
<evidence type="ECO:0000256" key="1">
    <source>
        <dbReference type="ARBA" id="ARBA00004418"/>
    </source>
</evidence>
<proteinExistence type="predicted"/>
<dbReference type="PANTHER" id="PTHR36307">
    <property type="entry name" value="FLAGELLA BASAL BODY P-RING FORMATION PROTEIN FLGA"/>
    <property type="match status" value="1"/>
</dbReference>
<dbReference type="InterPro" id="IPR017585">
    <property type="entry name" value="SAF_FlgA"/>
</dbReference>